<comment type="caution">
    <text evidence="2">The sequence shown here is derived from an EMBL/GenBank/DDBJ whole genome shotgun (WGS) entry which is preliminary data.</text>
</comment>
<evidence type="ECO:0000313" key="2">
    <source>
        <dbReference type="EMBL" id="ELS53744.1"/>
    </source>
</evidence>
<feature type="compositionally biased region" description="Basic and acidic residues" evidence="1">
    <location>
        <begin position="38"/>
        <end position="47"/>
    </location>
</feature>
<evidence type="ECO:0000313" key="3">
    <source>
        <dbReference type="Proteomes" id="UP000011205"/>
    </source>
</evidence>
<dbReference type="Proteomes" id="UP000011205">
    <property type="component" value="Unassembled WGS sequence"/>
</dbReference>
<feature type="region of interest" description="Disordered" evidence="1">
    <location>
        <begin position="21"/>
        <end position="47"/>
    </location>
</feature>
<accession>L8PC37</accession>
<name>L8PC37_STRVR</name>
<organism evidence="2 3">
    <name type="scientific">Streptomyces viridochromogenes Tue57</name>
    <dbReference type="NCBI Taxonomy" id="1160705"/>
    <lineage>
        <taxon>Bacteria</taxon>
        <taxon>Bacillati</taxon>
        <taxon>Actinomycetota</taxon>
        <taxon>Actinomycetes</taxon>
        <taxon>Kitasatosporales</taxon>
        <taxon>Streptomycetaceae</taxon>
        <taxon>Streptomyces</taxon>
    </lineage>
</organism>
<reference evidence="2 3" key="1">
    <citation type="journal article" date="2013" name="Genome Announc.">
        <title>Draft Genome Sequence of Streptomyces viridochromogenes Strain Tu57, Producer of Avilamycin.</title>
        <authorList>
            <person name="Gruning B.A."/>
            <person name="Erxleben A."/>
            <person name="Hahnlein A."/>
            <person name="Gunther S."/>
        </authorList>
    </citation>
    <scope>NUCLEOTIDE SEQUENCE [LARGE SCALE GENOMIC DNA]</scope>
    <source>
        <strain evidence="2 3">Tue57</strain>
    </source>
</reference>
<evidence type="ECO:0000256" key="1">
    <source>
        <dbReference type="SAM" id="MobiDB-lite"/>
    </source>
</evidence>
<dbReference type="EMBL" id="AMLP01000159">
    <property type="protein sequence ID" value="ELS53744.1"/>
    <property type="molecule type" value="Genomic_DNA"/>
</dbReference>
<gene>
    <name evidence="2" type="ORF">STVIR_5326</name>
</gene>
<dbReference type="AlphaFoldDB" id="L8PC37"/>
<sequence>MGAVALPGTANGVTWLRWVRHTGDGASTPGDGPVPARPLERHARAAT</sequence>
<dbReference type="PATRIC" id="fig|1160705.3.peg.5269"/>
<protein>
    <submittedName>
        <fullName evidence="2">Uncharacterized protein</fullName>
    </submittedName>
</protein>
<proteinExistence type="predicted"/>